<dbReference type="Gene3D" id="3.40.50.720">
    <property type="entry name" value="NAD(P)-binding Rossmann-like Domain"/>
    <property type="match status" value="1"/>
</dbReference>
<dbReference type="PANTHER" id="PTHR44196">
    <property type="entry name" value="DEHYDROGENASE/REDUCTASE SDR FAMILY MEMBER 7B"/>
    <property type="match status" value="1"/>
</dbReference>
<organism evidence="3 4">
    <name type="scientific">Sphingomonas jatrophae</name>
    <dbReference type="NCBI Taxonomy" id="1166337"/>
    <lineage>
        <taxon>Bacteria</taxon>
        <taxon>Pseudomonadati</taxon>
        <taxon>Pseudomonadota</taxon>
        <taxon>Alphaproteobacteria</taxon>
        <taxon>Sphingomonadales</taxon>
        <taxon>Sphingomonadaceae</taxon>
        <taxon>Sphingomonas</taxon>
    </lineage>
</organism>
<comment type="similarity">
    <text evidence="1">Belongs to the short-chain dehydrogenases/reductases (SDR) family.</text>
</comment>
<evidence type="ECO:0000256" key="1">
    <source>
        <dbReference type="ARBA" id="ARBA00006484"/>
    </source>
</evidence>
<evidence type="ECO:0000256" key="2">
    <source>
        <dbReference type="ARBA" id="ARBA00023002"/>
    </source>
</evidence>
<dbReference type="InterPro" id="IPR020904">
    <property type="entry name" value="Sc_DH/Rdtase_CS"/>
</dbReference>
<dbReference type="PANTHER" id="PTHR44196:SF1">
    <property type="entry name" value="DEHYDROGENASE_REDUCTASE SDR FAMILY MEMBER 7B"/>
    <property type="match status" value="1"/>
</dbReference>
<keyword evidence="4" id="KW-1185">Reference proteome</keyword>
<dbReference type="GO" id="GO:0016491">
    <property type="term" value="F:oxidoreductase activity"/>
    <property type="evidence" value="ECO:0007669"/>
    <property type="project" value="UniProtKB-KW"/>
</dbReference>
<dbReference type="Proteomes" id="UP000198824">
    <property type="component" value="Unassembled WGS sequence"/>
</dbReference>
<dbReference type="CDD" id="cd05233">
    <property type="entry name" value="SDR_c"/>
    <property type="match status" value="1"/>
</dbReference>
<keyword evidence="2" id="KW-0560">Oxidoreductase</keyword>
<dbReference type="InterPro" id="IPR002347">
    <property type="entry name" value="SDR_fam"/>
</dbReference>
<proteinExistence type="inferred from homology"/>
<dbReference type="EMBL" id="FOZG01000003">
    <property type="protein sequence ID" value="SFS10732.1"/>
    <property type="molecule type" value="Genomic_DNA"/>
</dbReference>
<dbReference type="PRINTS" id="PR00081">
    <property type="entry name" value="GDHRDH"/>
</dbReference>
<dbReference type="InterPro" id="IPR036291">
    <property type="entry name" value="NAD(P)-bd_dom_sf"/>
</dbReference>
<reference evidence="3 4" key="1">
    <citation type="submission" date="2016-10" db="EMBL/GenBank/DDBJ databases">
        <authorList>
            <person name="de Groot N.N."/>
        </authorList>
    </citation>
    <scope>NUCLEOTIDE SEQUENCE [LARGE SCALE GENOMIC DNA]</scope>
    <source>
        <strain evidence="3 4">S5-249</strain>
    </source>
</reference>
<name>A0A1I6M5E0_9SPHN</name>
<dbReference type="STRING" id="1166337.SAMN05192580_3459"/>
<accession>A0A1I6M5E0</accession>
<dbReference type="AlphaFoldDB" id="A0A1I6M5E0"/>
<evidence type="ECO:0000313" key="3">
    <source>
        <dbReference type="EMBL" id="SFS10732.1"/>
    </source>
</evidence>
<dbReference type="GO" id="GO:0016020">
    <property type="term" value="C:membrane"/>
    <property type="evidence" value="ECO:0007669"/>
    <property type="project" value="TreeGrafter"/>
</dbReference>
<evidence type="ECO:0000313" key="4">
    <source>
        <dbReference type="Proteomes" id="UP000198824"/>
    </source>
</evidence>
<dbReference type="RefSeq" id="WP_165611344.1">
    <property type="nucleotide sequence ID" value="NZ_FOZG01000003.1"/>
</dbReference>
<dbReference type="SUPFAM" id="SSF51735">
    <property type="entry name" value="NAD(P)-binding Rossmann-fold domains"/>
    <property type="match status" value="1"/>
</dbReference>
<gene>
    <name evidence="3" type="ORF">SAMN05192580_3459</name>
</gene>
<sequence length="252" mass="25481">MIETAGRTAVVTGAASGIGFALALHAARAGMAVAACDRDAGGLARLEAALADIGGSHIVRQLDVIDAAAMVSFAEAVAGSLPGVALLFANAGILHTGSLLAMPVAEWRLMLDVNVVGTIATVQAFAPAMVARAEAAQIVITGSTGSMLPGANLTAYCATKHALWPVAEALADELAESAVGVSLLMPGAVATRIFAATDPDRAAPADSITPDVAAALAFEGAVAGQAKILTHPAYVERFRQRFDRVLDEVAQS</sequence>
<dbReference type="PROSITE" id="PS00061">
    <property type="entry name" value="ADH_SHORT"/>
    <property type="match status" value="1"/>
</dbReference>
<dbReference type="Pfam" id="PF00106">
    <property type="entry name" value="adh_short"/>
    <property type="match status" value="1"/>
</dbReference>
<protein>
    <submittedName>
        <fullName evidence="3">NADP-dependent 3-hydroxy acid dehydrogenase YdfG</fullName>
    </submittedName>
</protein>